<dbReference type="AlphaFoldDB" id="A0AAU6RAV0"/>
<dbReference type="EMBL" id="CP124577">
    <property type="protein sequence ID" value="WZE67226.1"/>
    <property type="molecule type" value="Genomic_DNA"/>
</dbReference>
<evidence type="ECO:0000313" key="1">
    <source>
        <dbReference type="EMBL" id="WZE67226.1"/>
    </source>
</evidence>
<proteinExistence type="predicted"/>
<protein>
    <recommendedName>
        <fullName evidence="2">Reverse transcriptase domain-containing protein</fullName>
    </recommendedName>
</protein>
<organism evidence="1">
    <name type="scientific">Macrococcus psychrotolerans</name>
    <dbReference type="NCBI Taxonomy" id="3039389"/>
    <lineage>
        <taxon>Bacteria</taxon>
        <taxon>Bacillati</taxon>
        <taxon>Bacillota</taxon>
        <taxon>Bacilli</taxon>
        <taxon>Bacillales</taxon>
        <taxon>Staphylococcaceae</taxon>
        <taxon>Macrococcus</taxon>
    </lineage>
</organism>
<sequence>MTVPIKPFRLLKHHATREDYGSCERNNIPTCHITSTHGKYATLEIDFITCDYRLSSYGQCKMQGMLNMELIFAWLRGYNITMNKSNIGSSVIVVKSDMLTINTIITQLNVLSSDARLFRHKHETDDIQAYVRTTYHPKGNTKILI</sequence>
<evidence type="ECO:0008006" key="2">
    <source>
        <dbReference type="Google" id="ProtNLM"/>
    </source>
</evidence>
<dbReference type="RefSeq" id="WP_420494253.1">
    <property type="nucleotide sequence ID" value="NZ_CP124577.1"/>
</dbReference>
<gene>
    <name evidence="1" type="ORF">QA541_02930</name>
</gene>
<accession>A0AAU6RAV0</accession>
<reference evidence="1" key="1">
    <citation type="submission" date="2023-04" db="EMBL/GenBank/DDBJ databases">
        <title>Macrococci isolated from food, foodproducing animals, and human clinical materials.</title>
        <authorList>
            <person name="Maslanova I."/>
            <person name="Svec P."/>
            <person name="Sedlacek I."/>
            <person name="Novakova D."/>
            <person name="Keller J.E."/>
            <person name="Schwendener S."/>
            <person name="Finstrlova A."/>
            <person name="Botka T."/>
            <person name="Kovarovic V."/>
            <person name="Petras P."/>
            <person name="Perreten V."/>
            <person name="Pantucek R."/>
        </authorList>
    </citation>
    <scope>NUCLEOTIDE SEQUENCE</scope>
    <source>
        <strain evidence="1">NRL/St 21/332</strain>
    </source>
</reference>
<name>A0AAU6RAV0_9STAP</name>